<keyword evidence="5 7" id="KW-1133">Transmembrane helix</keyword>
<evidence type="ECO:0000256" key="2">
    <source>
        <dbReference type="ARBA" id="ARBA00006683"/>
    </source>
</evidence>
<reference evidence="10 11" key="1">
    <citation type="submission" date="2015-09" db="EMBL/GenBank/DDBJ databases">
        <authorList>
            <consortium name="Pathogen Informatics"/>
        </authorList>
    </citation>
    <scope>NUCLEOTIDE SEQUENCE [LARGE SCALE GENOMIC DNA]</scope>
    <source>
        <strain evidence="10 11">2789STDY5834856</strain>
    </source>
</reference>
<evidence type="ECO:0000313" key="10">
    <source>
        <dbReference type="EMBL" id="CUP20431.1"/>
    </source>
</evidence>
<evidence type="ECO:0000256" key="4">
    <source>
        <dbReference type="ARBA" id="ARBA00022692"/>
    </source>
</evidence>
<evidence type="ECO:0000259" key="8">
    <source>
        <dbReference type="Pfam" id="PF02706"/>
    </source>
</evidence>
<feature type="domain" description="Tyrosine-protein kinase G-rich" evidence="9">
    <location>
        <begin position="149"/>
        <end position="195"/>
    </location>
</feature>
<comment type="subcellular location">
    <subcellularLocation>
        <location evidence="1">Cell membrane</location>
        <topology evidence="1">Multi-pass membrane protein</topology>
    </subcellularLocation>
</comment>
<dbReference type="InterPro" id="IPR050445">
    <property type="entry name" value="Bact_polysacc_biosynth/exp"/>
</dbReference>
<dbReference type="GO" id="GO:0004713">
    <property type="term" value="F:protein tyrosine kinase activity"/>
    <property type="evidence" value="ECO:0007669"/>
    <property type="project" value="TreeGrafter"/>
</dbReference>
<protein>
    <submittedName>
        <fullName evidence="10">Chain length determinant protein</fullName>
    </submittedName>
</protein>
<keyword evidence="6 7" id="KW-0472">Membrane</keyword>
<dbReference type="InterPro" id="IPR032807">
    <property type="entry name" value="GNVR"/>
</dbReference>
<organism evidence="10 11">
    <name type="scientific">Clostridium disporicum</name>
    <dbReference type="NCBI Taxonomy" id="84024"/>
    <lineage>
        <taxon>Bacteria</taxon>
        <taxon>Bacillati</taxon>
        <taxon>Bacillota</taxon>
        <taxon>Clostridia</taxon>
        <taxon>Eubacteriales</taxon>
        <taxon>Clostridiaceae</taxon>
        <taxon>Clostridium</taxon>
    </lineage>
</organism>
<dbReference type="AlphaFoldDB" id="A0A174LC17"/>
<name>A0A174LC17_9CLOT</name>
<proteinExistence type="inferred from homology"/>
<dbReference type="InterPro" id="IPR003856">
    <property type="entry name" value="LPS_length_determ_N"/>
</dbReference>
<evidence type="ECO:0000256" key="3">
    <source>
        <dbReference type="ARBA" id="ARBA00022475"/>
    </source>
</evidence>
<feature type="transmembrane region" description="Helical" evidence="7">
    <location>
        <begin position="173"/>
        <end position="193"/>
    </location>
</feature>
<evidence type="ECO:0000256" key="1">
    <source>
        <dbReference type="ARBA" id="ARBA00004651"/>
    </source>
</evidence>
<dbReference type="PANTHER" id="PTHR32309">
    <property type="entry name" value="TYROSINE-PROTEIN KINASE"/>
    <property type="match status" value="1"/>
</dbReference>
<dbReference type="PANTHER" id="PTHR32309:SF13">
    <property type="entry name" value="FERRIC ENTEROBACTIN TRANSPORT PROTEIN FEPE"/>
    <property type="match status" value="1"/>
</dbReference>
<feature type="domain" description="Polysaccharide chain length determinant N-terminal" evidence="8">
    <location>
        <begin position="8"/>
        <end position="94"/>
    </location>
</feature>
<evidence type="ECO:0000256" key="6">
    <source>
        <dbReference type="ARBA" id="ARBA00023136"/>
    </source>
</evidence>
<dbReference type="Pfam" id="PF02706">
    <property type="entry name" value="Wzz"/>
    <property type="match status" value="1"/>
</dbReference>
<dbReference type="Pfam" id="PF13807">
    <property type="entry name" value="GNVR"/>
    <property type="match status" value="1"/>
</dbReference>
<keyword evidence="4 7" id="KW-0812">Transmembrane</keyword>
<gene>
    <name evidence="10" type="primary">cap8A_4</name>
    <name evidence="10" type="ORF">ERS852471_03195</name>
</gene>
<feature type="transmembrane region" description="Helical" evidence="7">
    <location>
        <begin position="20"/>
        <end position="39"/>
    </location>
</feature>
<dbReference type="OrthoDB" id="2360475at2"/>
<dbReference type="RefSeq" id="WP_055268295.1">
    <property type="nucleotide sequence ID" value="NZ_CABIXQ010000031.1"/>
</dbReference>
<sequence length="223" mass="25026">MTGLRVENIIKVLKDNIRLIIISTLTVTLVAAIITFFFISPQYEATTKVFIGKENFKNVSSDYTNEEITLYQRLLKTYSEIFKTKNLMSKAISNVGEDVTVEEAMSKSSAVPISDTQILKLKYVSDSKEESYNMIYGLTEEFMKLSKTLYPNGNVYIIQQPIIPVNPIGPNKVMNILIGLILGLAIGIGIVLFKEFINNVFKSKSEIEETLDIPCLGIIPNIK</sequence>
<evidence type="ECO:0000256" key="7">
    <source>
        <dbReference type="SAM" id="Phobius"/>
    </source>
</evidence>
<evidence type="ECO:0000259" key="9">
    <source>
        <dbReference type="Pfam" id="PF13807"/>
    </source>
</evidence>
<comment type="similarity">
    <text evidence="2">Belongs to the CpsC/CapA family.</text>
</comment>
<evidence type="ECO:0000313" key="11">
    <source>
        <dbReference type="Proteomes" id="UP000095594"/>
    </source>
</evidence>
<keyword evidence="3" id="KW-1003">Cell membrane</keyword>
<accession>A0A174LC17</accession>
<evidence type="ECO:0000256" key="5">
    <source>
        <dbReference type="ARBA" id="ARBA00022989"/>
    </source>
</evidence>
<dbReference type="Proteomes" id="UP000095594">
    <property type="component" value="Unassembled WGS sequence"/>
</dbReference>
<dbReference type="EMBL" id="CYZX01000031">
    <property type="protein sequence ID" value="CUP20431.1"/>
    <property type="molecule type" value="Genomic_DNA"/>
</dbReference>
<dbReference type="GO" id="GO:0005886">
    <property type="term" value="C:plasma membrane"/>
    <property type="evidence" value="ECO:0007669"/>
    <property type="project" value="UniProtKB-SubCell"/>
</dbReference>